<dbReference type="AlphaFoldDB" id="A0A1G8ZEY8"/>
<dbReference type="PANTHER" id="PTHR18919">
    <property type="entry name" value="ACETYL-COA C-ACYLTRANSFERASE"/>
    <property type="match status" value="1"/>
</dbReference>
<gene>
    <name evidence="11" type="ORF">SAMN05421874_105252</name>
</gene>
<evidence type="ECO:0000313" key="11">
    <source>
        <dbReference type="EMBL" id="SDK13669.1"/>
    </source>
</evidence>
<dbReference type="InterPro" id="IPR020616">
    <property type="entry name" value="Thiolase_N"/>
</dbReference>
<dbReference type="CDD" id="cd00751">
    <property type="entry name" value="thiolase"/>
    <property type="match status" value="1"/>
</dbReference>
<accession>A0A1G8ZEY8</accession>
<evidence type="ECO:0000256" key="1">
    <source>
        <dbReference type="ARBA" id="ARBA00010982"/>
    </source>
</evidence>
<organism evidence="11 12">
    <name type="scientific">Nonomuraea maritima</name>
    <dbReference type="NCBI Taxonomy" id="683260"/>
    <lineage>
        <taxon>Bacteria</taxon>
        <taxon>Bacillati</taxon>
        <taxon>Actinomycetota</taxon>
        <taxon>Actinomycetes</taxon>
        <taxon>Streptosporangiales</taxon>
        <taxon>Streptosporangiaceae</taxon>
        <taxon>Nonomuraea</taxon>
    </lineage>
</organism>
<dbReference type="Gene3D" id="3.40.47.10">
    <property type="match status" value="2"/>
</dbReference>
<reference evidence="11 12" key="1">
    <citation type="submission" date="2016-10" db="EMBL/GenBank/DDBJ databases">
        <authorList>
            <person name="de Groot N.N."/>
        </authorList>
    </citation>
    <scope>NUCLEOTIDE SEQUENCE [LARGE SCALE GENOMIC DNA]</scope>
    <source>
        <strain evidence="11 12">CGMCC 4.5681</strain>
    </source>
</reference>
<evidence type="ECO:0000256" key="5">
    <source>
        <dbReference type="ARBA" id="ARBA00030755"/>
    </source>
</evidence>
<evidence type="ECO:0000256" key="6">
    <source>
        <dbReference type="ARBA" id="ARBA00040529"/>
    </source>
</evidence>
<dbReference type="PANTHER" id="PTHR18919:SF107">
    <property type="entry name" value="ACETYL-COA ACETYLTRANSFERASE, CYTOSOLIC"/>
    <property type="match status" value="1"/>
</dbReference>
<dbReference type="InterPro" id="IPR020613">
    <property type="entry name" value="Thiolase_CS"/>
</dbReference>
<evidence type="ECO:0000256" key="3">
    <source>
        <dbReference type="ARBA" id="ARBA00022679"/>
    </source>
</evidence>
<dbReference type="PROSITE" id="PS00737">
    <property type="entry name" value="THIOLASE_2"/>
    <property type="match status" value="1"/>
</dbReference>
<dbReference type="InterPro" id="IPR020617">
    <property type="entry name" value="Thiolase_C"/>
</dbReference>
<dbReference type="PROSITE" id="PS00099">
    <property type="entry name" value="THIOLASE_3"/>
    <property type="match status" value="1"/>
</dbReference>
<keyword evidence="4 8" id="KW-0012">Acyltransferase</keyword>
<dbReference type="SUPFAM" id="SSF53901">
    <property type="entry name" value="Thiolase-like"/>
    <property type="match status" value="2"/>
</dbReference>
<sequence>MSSSVIVAGARTPIGKLLGALSGLQAVDLGGIAIKAALERARVAPEAVQYVIMGQVLQAGAGQIPSRQAATKAGIPMTVPSITINKVCLSGLDAIALADQLIRAGEFDIVVAGGMESMTNAPHLLPGLRKGVKFGGSEVVDSMAHDGLFCAFDQCAMGESTEHHNALRGIGREEQDAFSARSHQLAAAAVKNGVFEDEIVPVEIPQRRGEPLVVKDDEGVRGDTSVETLAKLRPAFAADGTITAGSSSQISDGACAVVVMSKAKAEELGLEWLAEIGRHGNVAGPDASLHSQPANAIKQAMAKQGVAADDLDLVEINEAFASVVLESAKELGLPLDKVNVNGGGIALGHPIGASGARIVLTLAHELKRRGGGLGAAGLCGGGGQGDALLVTVPKA</sequence>
<evidence type="ECO:0000256" key="4">
    <source>
        <dbReference type="ARBA" id="ARBA00023315"/>
    </source>
</evidence>
<dbReference type="STRING" id="683260.SAMN05421874_105252"/>
<feature type="active site" description="Proton acceptor" evidence="7">
    <location>
        <position position="349"/>
    </location>
</feature>
<evidence type="ECO:0000313" key="12">
    <source>
        <dbReference type="Proteomes" id="UP000198683"/>
    </source>
</evidence>
<dbReference type="NCBIfam" id="TIGR01930">
    <property type="entry name" value="AcCoA-C-Actrans"/>
    <property type="match status" value="1"/>
</dbReference>
<dbReference type="InterPro" id="IPR002155">
    <property type="entry name" value="Thiolase"/>
</dbReference>
<proteinExistence type="inferred from homology"/>
<dbReference type="PIRSF" id="PIRSF000429">
    <property type="entry name" value="Ac-CoA_Ac_transf"/>
    <property type="match status" value="1"/>
</dbReference>
<dbReference type="Proteomes" id="UP000198683">
    <property type="component" value="Unassembled WGS sequence"/>
</dbReference>
<dbReference type="Pfam" id="PF00108">
    <property type="entry name" value="Thiolase_N"/>
    <property type="match status" value="1"/>
</dbReference>
<feature type="domain" description="Thiolase N-terminal" evidence="9">
    <location>
        <begin position="5"/>
        <end position="262"/>
    </location>
</feature>
<dbReference type="EC" id="2.3.1.9" evidence="2"/>
<evidence type="ECO:0000256" key="7">
    <source>
        <dbReference type="PIRSR" id="PIRSR000429-1"/>
    </source>
</evidence>
<dbReference type="InterPro" id="IPR020615">
    <property type="entry name" value="Thiolase_acyl_enz_int_AS"/>
</dbReference>
<dbReference type="InterPro" id="IPR020610">
    <property type="entry name" value="Thiolase_AS"/>
</dbReference>
<keyword evidence="3 8" id="KW-0808">Transferase</keyword>
<dbReference type="OrthoDB" id="3761315at2"/>
<feature type="domain" description="Thiolase C-terminal" evidence="10">
    <location>
        <begin position="271"/>
        <end position="390"/>
    </location>
</feature>
<name>A0A1G8ZEY8_9ACTN</name>
<protein>
    <recommendedName>
        <fullName evidence="6">Probable acetyl-CoA acetyltransferase</fullName>
        <ecNumber evidence="2">2.3.1.9</ecNumber>
    </recommendedName>
    <alternativeName>
        <fullName evidence="5">Acetoacetyl-CoA thiolase</fullName>
    </alternativeName>
</protein>
<evidence type="ECO:0000259" key="10">
    <source>
        <dbReference type="Pfam" id="PF02803"/>
    </source>
</evidence>
<dbReference type="PROSITE" id="PS00098">
    <property type="entry name" value="THIOLASE_1"/>
    <property type="match status" value="1"/>
</dbReference>
<evidence type="ECO:0000256" key="2">
    <source>
        <dbReference type="ARBA" id="ARBA00012705"/>
    </source>
</evidence>
<comment type="similarity">
    <text evidence="1 8">Belongs to the thiolase-like superfamily. Thiolase family.</text>
</comment>
<dbReference type="RefSeq" id="WP_090762726.1">
    <property type="nucleotide sequence ID" value="NZ_FNFB01000005.1"/>
</dbReference>
<evidence type="ECO:0000259" key="9">
    <source>
        <dbReference type="Pfam" id="PF00108"/>
    </source>
</evidence>
<dbReference type="Pfam" id="PF02803">
    <property type="entry name" value="Thiolase_C"/>
    <property type="match status" value="1"/>
</dbReference>
<evidence type="ECO:0000256" key="8">
    <source>
        <dbReference type="RuleBase" id="RU003557"/>
    </source>
</evidence>
<dbReference type="InterPro" id="IPR016039">
    <property type="entry name" value="Thiolase-like"/>
</dbReference>
<dbReference type="GO" id="GO:0003985">
    <property type="term" value="F:acetyl-CoA C-acetyltransferase activity"/>
    <property type="evidence" value="ECO:0007669"/>
    <property type="project" value="UniProtKB-EC"/>
</dbReference>
<keyword evidence="12" id="KW-1185">Reference proteome</keyword>
<feature type="active site" description="Proton acceptor" evidence="7">
    <location>
        <position position="379"/>
    </location>
</feature>
<feature type="active site" description="Acyl-thioester intermediate" evidence="7">
    <location>
        <position position="88"/>
    </location>
</feature>
<dbReference type="EMBL" id="FNFB01000005">
    <property type="protein sequence ID" value="SDK13669.1"/>
    <property type="molecule type" value="Genomic_DNA"/>
</dbReference>